<dbReference type="GO" id="GO:0004359">
    <property type="term" value="F:glutaminase activity"/>
    <property type="evidence" value="ECO:0007669"/>
    <property type="project" value="RHEA"/>
</dbReference>
<comment type="similarity">
    <text evidence="3">Belongs to the CarA family.</text>
</comment>
<keyword evidence="5 14" id="KW-0436">Ligase</keyword>
<keyword evidence="9" id="KW-0665">Pyrimidine biosynthesis</keyword>
<dbReference type="GO" id="GO:0005524">
    <property type="term" value="F:ATP binding"/>
    <property type="evidence" value="ECO:0007669"/>
    <property type="project" value="UniProtKB-KW"/>
</dbReference>
<dbReference type="GO" id="GO:0006221">
    <property type="term" value="P:pyrimidine nucleotide biosynthetic process"/>
    <property type="evidence" value="ECO:0007669"/>
    <property type="project" value="UniProtKB-KW"/>
</dbReference>
<reference evidence="14" key="1">
    <citation type="submission" date="2018-06" db="EMBL/GenBank/DDBJ databases">
        <authorList>
            <person name="Zhirakovskaya E."/>
        </authorList>
    </citation>
    <scope>NUCLEOTIDE SEQUENCE</scope>
</reference>
<dbReference type="InterPro" id="IPR029062">
    <property type="entry name" value="Class_I_gatase-like"/>
</dbReference>
<evidence type="ECO:0000259" key="13">
    <source>
        <dbReference type="SMART" id="SM01097"/>
    </source>
</evidence>
<evidence type="ECO:0000256" key="12">
    <source>
        <dbReference type="ARBA" id="ARBA00049285"/>
    </source>
</evidence>
<dbReference type="PRINTS" id="PR00096">
    <property type="entry name" value="GATASE"/>
</dbReference>
<proteinExistence type="inferred from homology"/>
<dbReference type="InterPro" id="IPR035686">
    <property type="entry name" value="CPSase_GATase1"/>
</dbReference>
<dbReference type="GO" id="GO:0004088">
    <property type="term" value="F:carbamoyl-phosphate synthase (glutamine-hydrolyzing) activity"/>
    <property type="evidence" value="ECO:0007669"/>
    <property type="project" value="UniProtKB-EC"/>
</dbReference>
<sequence>MMERAGLLVLADGTVFRGVAVGADGIATGEVVFNTAMAGYQEIFTDPSYARQIVTMTAPHIGNYGTTPDDAQAANPFCTGVVMRSMSHTASSWRSRGLLSDWFTDMGLIALSDVDTRRLTRHVRDHGAMPAAIGSGTTEREMRDAATSAPVMEGRALALEVSIAQPTLVRTEAARRGTVVAYDFGMKRAIVDAFTARGFDVQIVPADTPAGDVRAFNPDGVFLSNGPGDPEPLDRSVAAVRELLGTVPLFGICLGHQVLGLAVGGRTYKLPFGHHGGNHPVRRIATGKVAITSQNHGFAVDLTPLRSGDRYESEFGEIVPTHVNLNDNTLEGLRCPDANASSVQYHPEARPGPNDAQDLFDTFCDRMGVS</sequence>
<evidence type="ECO:0000313" key="14">
    <source>
        <dbReference type="EMBL" id="VAW09577.1"/>
    </source>
</evidence>
<evidence type="ECO:0000256" key="9">
    <source>
        <dbReference type="ARBA" id="ARBA00022975"/>
    </source>
</evidence>
<dbReference type="GO" id="GO:0006207">
    <property type="term" value="P:'de novo' pyrimidine nucleobase biosynthetic process"/>
    <property type="evidence" value="ECO:0007669"/>
    <property type="project" value="InterPro"/>
</dbReference>
<dbReference type="InterPro" id="IPR017926">
    <property type="entry name" value="GATASE"/>
</dbReference>
<keyword evidence="8" id="KW-0315">Glutamine amidotransferase</keyword>
<dbReference type="InterPro" id="IPR006274">
    <property type="entry name" value="CarbamoylP_synth_ssu"/>
</dbReference>
<dbReference type="EMBL" id="UOEK01000610">
    <property type="protein sequence ID" value="VAW09577.1"/>
    <property type="molecule type" value="Genomic_DNA"/>
</dbReference>
<evidence type="ECO:0000256" key="11">
    <source>
        <dbReference type="ARBA" id="ARBA00048816"/>
    </source>
</evidence>
<evidence type="ECO:0000256" key="10">
    <source>
        <dbReference type="ARBA" id="ARBA00044340"/>
    </source>
</evidence>
<organism evidence="14">
    <name type="scientific">hydrothermal vent metagenome</name>
    <dbReference type="NCBI Taxonomy" id="652676"/>
    <lineage>
        <taxon>unclassified sequences</taxon>
        <taxon>metagenomes</taxon>
        <taxon>ecological metagenomes</taxon>
    </lineage>
</organism>
<comment type="catalytic activity">
    <reaction evidence="12">
        <text>L-glutamine + H2O = L-glutamate + NH4(+)</text>
        <dbReference type="Rhea" id="RHEA:15889"/>
        <dbReference type="ChEBI" id="CHEBI:15377"/>
        <dbReference type="ChEBI" id="CHEBI:28938"/>
        <dbReference type="ChEBI" id="CHEBI:29985"/>
        <dbReference type="ChEBI" id="CHEBI:58359"/>
    </reaction>
</comment>
<dbReference type="EC" id="6.3.5.5" evidence="4"/>
<gene>
    <name evidence="14" type="ORF">MNBD_ACTINO02-1755</name>
</gene>
<dbReference type="HAMAP" id="MF_01209">
    <property type="entry name" value="CPSase_S_chain"/>
    <property type="match status" value="1"/>
</dbReference>
<evidence type="ECO:0000256" key="8">
    <source>
        <dbReference type="ARBA" id="ARBA00022962"/>
    </source>
</evidence>
<name>A0A3B0T8A8_9ZZZZ</name>
<evidence type="ECO:0000256" key="7">
    <source>
        <dbReference type="ARBA" id="ARBA00022840"/>
    </source>
</evidence>
<dbReference type="PROSITE" id="PS51273">
    <property type="entry name" value="GATASE_TYPE_1"/>
    <property type="match status" value="1"/>
</dbReference>
<dbReference type="Pfam" id="PF00117">
    <property type="entry name" value="GATase"/>
    <property type="match status" value="1"/>
</dbReference>
<dbReference type="PRINTS" id="PR00099">
    <property type="entry name" value="CPSGATASE"/>
</dbReference>
<keyword evidence="7" id="KW-0067">ATP-binding</keyword>
<evidence type="ECO:0000256" key="3">
    <source>
        <dbReference type="ARBA" id="ARBA00007800"/>
    </source>
</evidence>
<comment type="catalytic activity">
    <reaction evidence="11">
        <text>hydrogencarbonate + L-glutamine + 2 ATP + H2O = carbamoyl phosphate + L-glutamate + 2 ADP + phosphate + 2 H(+)</text>
        <dbReference type="Rhea" id="RHEA:18633"/>
        <dbReference type="ChEBI" id="CHEBI:15377"/>
        <dbReference type="ChEBI" id="CHEBI:15378"/>
        <dbReference type="ChEBI" id="CHEBI:17544"/>
        <dbReference type="ChEBI" id="CHEBI:29985"/>
        <dbReference type="ChEBI" id="CHEBI:30616"/>
        <dbReference type="ChEBI" id="CHEBI:43474"/>
        <dbReference type="ChEBI" id="CHEBI:58228"/>
        <dbReference type="ChEBI" id="CHEBI:58359"/>
        <dbReference type="ChEBI" id="CHEBI:456216"/>
        <dbReference type="EC" id="6.3.5.5"/>
    </reaction>
</comment>
<dbReference type="SUPFAM" id="SSF52021">
    <property type="entry name" value="Carbamoyl phosphate synthetase, small subunit N-terminal domain"/>
    <property type="match status" value="1"/>
</dbReference>
<dbReference type="NCBIfam" id="TIGR01368">
    <property type="entry name" value="CPSaseIIsmall"/>
    <property type="match status" value="1"/>
</dbReference>
<dbReference type="InterPro" id="IPR050472">
    <property type="entry name" value="Anth_synth/Amidotransfase"/>
</dbReference>
<dbReference type="PRINTS" id="PR00097">
    <property type="entry name" value="ANTSNTHASEII"/>
</dbReference>
<evidence type="ECO:0000256" key="6">
    <source>
        <dbReference type="ARBA" id="ARBA00022741"/>
    </source>
</evidence>
<comment type="pathway">
    <text evidence="1">Pyrimidine metabolism; UMP biosynthesis via de novo pathway; (S)-dihydroorotate from bicarbonate: step 1/3.</text>
</comment>
<evidence type="ECO:0000256" key="4">
    <source>
        <dbReference type="ARBA" id="ARBA00012738"/>
    </source>
</evidence>
<evidence type="ECO:0000256" key="2">
    <source>
        <dbReference type="ARBA" id="ARBA00005077"/>
    </source>
</evidence>
<dbReference type="GO" id="GO:0006541">
    <property type="term" value="P:glutamine metabolic process"/>
    <property type="evidence" value="ECO:0007669"/>
    <property type="project" value="InterPro"/>
</dbReference>
<dbReference type="Gene3D" id="3.40.50.880">
    <property type="match status" value="1"/>
</dbReference>
<dbReference type="Pfam" id="PF00988">
    <property type="entry name" value="CPSase_sm_chain"/>
    <property type="match status" value="1"/>
</dbReference>
<dbReference type="AlphaFoldDB" id="A0A3B0T8A8"/>
<dbReference type="PANTHER" id="PTHR43418">
    <property type="entry name" value="MULTIFUNCTIONAL TRYPTOPHAN BIOSYNTHESIS PROTEIN-RELATED"/>
    <property type="match status" value="1"/>
</dbReference>
<dbReference type="CDD" id="cd01744">
    <property type="entry name" value="GATase1_CPSase"/>
    <property type="match status" value="1"/>
</dbReference>
<dbReference type="Gene3D" id="3.50.30.20">
    <property type="entry name" value="Carbamoyl-phosphate synthase small subunit, N-terminal domain"/>
    <property type="match status" value="1"/>
</dbReference>
<comment type="pathway">
    <text evidence="2">Amino-acid biosynthesis; L-arginine biosynthesis; carbamoyl phosphate from bicarbonate: step 1/1.</text>
</comment>
<feature type="domain" description="Carbamoyl-phosphate synthase small subunit N-terminal" evidence="13">
    <location>
        <begin position="4"/>
        <end position="134"/>
    </location>
</feature>
<evidence type="ECO:0000256" key="5">
    <source>
        <dbReference type="ARBA" id="ARBA00022598"/>
    </source>
</evidence>
<dbReference type="PANTHER" id="PTHR43418:SF7">
    <property type="entry name" value="CARBAMOYL-PHOSPHATE SYNTHASE SMALL CHAIN"/>
    <property type="match status" value="1"/>
</dbReference>
<evidence type="ECO:0000256" key="1">
    <source>
        <dbReference type="ARBA" id="ARBA00004812"/>
    </source>
</evidence>
<dbReference type="SMART" id="SM01097">
    <property type="entry name" value="CPSase_sm_chain"/>
    <property type="match status" value="1"/>
</dbReference>
<dbReference type="FunFam" id="3.50.30.20:FF:000001">
    <property type="entry name" value="Carbamoyl-phosphate synthase small chain"/>
    <property type="match status" value="1"/>
</dbReference>
<dbReference type="InterPro" id="IPR002474">
    <property type="entry name" value="CarbamoylP_synth_ssu_N"/>
</dbReference>
<protein>
    <recommendedName>
        <fullName evidence="4">carbamoyl-phosphate synthase (glutamine-hydrolyzing)</fullName>
        <ecNumber evidence="4">6.3.5.5</ecNumber>
    </recommendedName>
    <alternativeName>
        <fullName evidence="10">Arginine-specific carbamoyl phosphate synthetase, glutamine chain</fullName>
    </alternativeName>
</protein>
<dbReference type="SUPFAM" id="SSF52317">
    <property type="entry name" value="Class I glutamine amidotransferase-like"/>
    <property type="match status" value="1"/>
</dbReference>
<dbReference type="NCBIfam" id="NF009475">
    <property type="entry name" value="PRK12838.1"/>
    <property type="match status" value="1"/>
</dbReference>
<keyword evidence="6" id="KW-0547">Nucleotide-binding</keyword>
<accession>A0A3B0T8A8</accession>
<dbReference type="InterPro" id="IPR036480">
    <property type="entry name" value="CarbP_synth_ssu_N_sf"/>
</dbReference>